<accession>A0A8E2JDF1</accession>
<dbReference type="PANTHER" id="PTHR24148:SF64">
    <property type="entry name" value="HETEROKARYON INCOMPATIBILITY DOMAIN-CONTAINING PROTEIN"/>
    <property type="match status" value="1"/>
</dbReference>
<reference evidence="2 3" key="1">
    <citation type="journal article" date="2016" name="Nat. Commun.">
        <title>Ectomycorrhizal ecology is imprinted in the genome of the dominant symbiotic fungus Cenococcum geophilum.</title>
        <authorList>
            <consortium name="DOE Joint Genome Institute"/>
            <person name="Peter M."/>
            <person name="Kohler A."/>
            <person name="Ohm R.A."/>
            <person name="Kuo A."/>
            <person name="Krutzmann J."/>
            <person name="Morin E."/>
            <person name="Arend M."/>
            <person name="Barry K.W."/>
            <person name="Binder M."/>
            <person name="Choi C."/>
            <person name="Clum A."/>
            <person name="Copeland A."/>
            <person name="Grisel N."/>
            <person name="Haridas S."/>
            <person name="Kipfer T."/>
            <person name="LaButti K."/>
            <person name="Lindquist E."/>
            <person name="Lipzen A."/>
            <person name="Maire R."/>
            <person name="Meier B."/>
            <person name="Mihaltcheva S."/>
            <person name="Molinier V."/>
            <person name="Murat C."/>
            <person name="Poggeler S."/>
            <person name="Quandt C.A."/>
            <person name="Sperisen C."/>
            <person name="Tritt A."/>
            <person name="Tisserant E."/>
            <person name="Crous P.W."/>
            <person name="Henrissat B."/>
            <person name="Nehls U."/>
            <person name="Egli S."/>
            <person name="Spatafora J.W."/>
            <person name="Grigoriev I.V."/>
            <person name="Martin F.M."/>
        </authorList>
    </citation>
    <scope>NUCLEOTIDE SEQUENCE [LARGE SCALE GENOMIC DNA]</scope>
    <source>
        <strain evidence="2 3">CBS 459.81</strain>
    </source>
</reference>
<dbReference type="EMBL" id="KV745059">
    <property type="protein sequence ID" value="OCK78434.1"/>
    <property type="molecule type" value="Genomic_DNA"/>
</dbReference>
<dbReference type="AlphaFoldDB" id="A0A8E2JDF1"/>
<dbReference type="Pfam" id="PF06985">
    <property type="entry name" value="HET"/>
    <property type="match status" value="1"/>
</dbReference>
<gene>
    <name evidence="2" type="ORF">K432DRAFT_356770</name>
</gene>
<feature type="domain" description="Heterokaryon incompatibility" evidence="1">
    <location>
        <begin position="41"/>
        <end position="158"/>
    </location>
</feature>
<dbReference type="InterPro" id="IPR010730">
    <property type="entry name" value="HET"/>
</dbReference>
<organism evidence="2 3">
    <name type="scientific">Lepidopterella palustris CBS 459.81</name>
    <dbReference type="NCBI Taxonomy" id="1314670"/>
    <lineage>
        <taxon>Eukaryota</taxon>
        <taxon>Fungi</taxon>
        <taxon>Dikarya</taxon>
        <taxon>Ascomycota</taxon>
        <taxon>Pezizomycotina</taxon>
        <taxon>Dothideomycetes</taxon>
        <taxon>Pleosporomycetidae</taxon>
        <taxon>Mytilinidiales</taxon>
        <taxon>Argynnaceae</taxon>
        <taxon>Lepidopterella</taxon>
    </lineage>
</organism>
<dbReference type="OrthoDB" id="6329284at2759"/>
<proteinExistence type="predicted"/>
<dbReference type="Proteomes" id="UP000250266">
    <property type="component" value="Unassembled WGS sequence"/>
</dbReference>
<dbReference type="PANTHER" id="PTHR24148">
    <property type="entry name" value="ANKYRIN REPEAT DOMAIN-CONTAINING PROTEIN 39 HOMOLOG-RELATED"/>
    <property type="match status" value="1"/>
</dbReference>
<dbReference type="InterPro" id="IPR052895">
    <property type="entry name" value="HetReg/Transcr_Mod"/>
</dbReference>
<protein>
    <recommendedName>
        <fullName evidence="1">Heterokaryon incompatibility domain-containing protein</fullName>
    </recommendedName>
</protein>
<name>A0A8E2JDF1_9PEZI</name>
<sequence>MLLYLLTQDPEGKAGSVEVGGVHWSLVAEDLDAYDAPNVKFTCVSYSWGTGREKSPFRADFDISDRTKPALIAVMRHRPSCTRIWIDAFCVPAESIERARSLESMGYIYSQAEQVIAVLSSGARSALEQMSTSDRLLPDHLDALEREEWVSRAWTYQEAVNSKELYITHEDSHGTIVDGSHFLNCLGYTLSQLGSSSLQNDKRRRYPRLDAFEDLIADYMIAGYQERSALQVMSSMDRRTKGRPEDHFYAMIGAISTACASSAGTKDPCEAFMSLCESKGDYSFIYSAAKRDSTPSIRWRPVSGDLPSILPWHGWGEGQPGHEDSGSFYLDRMMVLEKSPIDDDGKKFVDEWLDSSKIHATGLQLPLQQSAYIALQMMGFGGSPECLSTTKGLFFPFEHVSAQVVTILVATQVRWSFGAPGLARYYEGNIESYTPGVFFGLISNTAITSVRVSG</sequence>
<keyword evidence="3" id="KW-1185">Reference proteome</keyword>
<evidence type="ECO:0000259" key="1">
    <source>
        <dbReference type="Pfam" id="PF06985"/>
    </source>
</evidence>
<evidence type="ECO:0000313" key="2">
    <source>
        <dbReference type="EMBL" id="OCK78434.1"/>
    </source>
</evidence>
<evidence type="ECO:0000313" key="3">
    <source>
        <dbReference type="Proteomes" id="UP000250266"/>
    </source>
</evidence>